<feature type="domain" description="AMP-binding enzyme C-terminal" evidence="2">
    <location>
        <begin position="436"/>
        <end position="511"/>
    </location>
</feature>
<reference evidence="4 6" key="2">
    <citation type="submission" date="2019-03" db="EMBL/GenBank/DDBJ databases">
        <title>Genomics of glacier-inhabiting Cryobacterium strains.</title>
        <authorList>
            <person name="Liu Q."/>
            <person name="Xin Y.-H."/>
        </authorList>
    </citation>
    <scope>NUCLEOTIDE SEQUENCE [LARGE SCALE GENOMIC DNA]</scope>
    <source>
        <strain evidence="4 6">Hh8</strain>
    </source>
</reference>
<dbReference type="Proteomes" id="UP000298252">
    <property type="component" value="Unassembled WGS sequence"/>
</dbReference>
<dbReference type="SUPFAM" id="SSF56801">
    <property type="entry name" value="Acetyl-CoA synthetase-like"/>
    <property type="match status" value="1"/>
</dbReference>
<dbReference type="InterPro" id="IPR020845">
    <property type="entry name" value="AMP-binding_CS"/>
</dbReference>
<dbReference type="AlphaFoldDB" id="A0A4R8UX82"/>
<evidence type="ECO:0000313" key="6">
    <source>
        <dbReference type="Proteomes" id="UP000298252"/>
    </source>
</evidence>
<evidence type="ECO:0000313" key="4">
    <source>
        <dbReference type="EMBL" id="TFB73620.1"/>
    </source>
</evidence>
<organism evidence="3 5">
    <name type="scientific">Cryobacterium flavum</name>
    <dbReference type="NCBI Taxonomy" id="1424659"/>
    <lineage>
        <taxon>Bacteria</taxon>
        <taxon>Bacillati</taxon>
        <taxon>Actinomycetota</taxon>
        <taxon>Actinomycetes</taxon>
        <taxon>Micrococcales</taxon>
        <taxon>Microbacteriaceae</taxon>
        <taxon>Cryobacterium</taxon>
    </lineage>
</organism>
<dbReference type="Gene3D" id="3.30.300.30">
    <property type="match status" value="1"/>
</dbReference>
<dbReference type="Gene3D" id="3.40.50.12780">
    <property type="entry name" value="N-terminal domain of ligase-like"/>
    <property type="match status" value="1"/>
</dbReference>
<dbReference type="PROSITE" id="PS00455">
    <property type="entry name" value="AMP_BINDING"/>
    <property type="match status" value="1"/>
</dbReference>
<dbReference type="InterPro" id="IPR000873">
    <property type="entry name" value="AMP-dep_synth/lig_dom"/>
</dbReference>
<dbReference type="PANTHER" id="PTHR43767">
    <property type="entry name" value="LONG-CHAIN-FATTY-ACID--COA LIGASE"/>
    <property type="match status" value="1"/>
</dbReference>
<evidence type="ECO:0000259" key="1">
    <source>
        <dbReference type="Pfam" id="PF00501"/>
    </source>
</evidence>
<evidence type="ECO:0000313" key="5">
    <source>
        <dbReference type="Proteomes" id="UP000199639"/>
    </source>
</evidence>
<name>A0A4R8UX82_9MICO</name>
<sequence length="524" mass="55971">MNTTTATMTTSAAGVQSTYGALVTNALGRRTAGTAFIAADDTEISFPEALDLFGRLRTALRAAGVTHGKGFGLLSANRPDGWLAQWAGVANGGRVTPLHPFGSFDDHFFIAQDADLTVIIVDCADHRERGRQLAEAMPNTIFLTLDDADFGTNLLRLAADAEPDIAIDTAVTSDDTAMVIYTGGTTGRSKGVILPHRAIVANHLLQLADWPWPSEPRFLVTAPMSHATGWFPLGALWFGGTVIMRRRFEINAFLSAVSKHKVNMTFCVPSMVYSLLDDPSTAETDLSSLELLVYGGAPMTVPRLIKGLELFGPIFLQLYGQSEMPNVVTTLLPSEHDPTRPDRLASCGRPSAGITLRLLDDNGDEVPPGTVGELSVRGPLVMDGYRNLPEETAKALKDGWLRSGDLAVQNTDGFITLVSRAKDVIISGGFNVYPAEVEGPLLTHPAVAAAAVVGLPDDKWGEAVTAFVVLHEGAVVDGADLMALVKKRKGPIYTPKSVHFIEAVPLTSLGKPDKKALRVPSVRG</sequence>
<dbReference type="Proteomes" id="UP000199639">
    <property type="component" value="Unassembled WGS sequence"/>
</dbReference>
<dbReference type="InterPro" id="IPR042099">
    <property type="entry name" value="ANL_N_sf"/>
</dbReference>
<dbReference type="STRING" id="1424659.SAMN05216368_11526"/>
<dbReference type="RefSeq" id="WP_092341899.1">
    <property type="nucleotide sequence ID" value="NZ_FNIB01000015.1"/>
</dbReference>
<dbReference type="GO" id="GO:0016877">
    <property type="term" value="F:ligase activity, forming carbon-sulfur bonds"/>
    <property type="evidence" value="ECO:0007669"/>
    <property type="project" value="UniProtKB-ARBA"/>
</dbReference>
<feature type="domain" description="AMP-dependent synthetase/ligase" evidence="1">
    <location>
        <begin position="34"/>
        <end position="385"/>
    </location>
</feature>
<dbReference type="PANTHER" id="PTHR43767:SF7">
    <property type="entry name" value="MEDIUM_LONG-CHAIN-FATTY-ACID--COA LIGASE FADD8"/>
    <property type="match status" value="1"/>
</dbReference>
<dbReference type="Pfam" id="PF00501">
    <property type="entry name" value="AMP-binding"/>
    <property type="match status" value="1"/>
</dbReference>
<dbReference type="EMBL" id="FNIB01000015">
    <property type="protein sequence ID" value="SDO32425.1"/>
    <property type="molecule type" value="Genomic_DNA"/>
</dbReference>
<accession>A0A4R8UX82</accession>
<gene>
    <name evidence="4" type="ORF">E3O21_17115</name>
    <name evidence="3" type="ORF">SAMN05216368_11526</name>
</gene>
<keyword evidence="6" id="KW-1185">Reference proteome</keyword>
<evidence type="ECO:0000313" key="3">
    <source>
        <dbReference type="EMBL" id="SDO32425.1"/>
    </source>
</evidence>
<dbReference type="EMBL" id="SOFD01000040">
    <property type="protein sequence ID" value="TFB73620.1"/>
    <property type="molecule type" value="Genomic_DNA"/>
</dbReference>
<dbReference type="InterPro" id="IPR050237">
    <property type="entry name" value="ATP-dep_AMP-bd_enzyme"/>
</dbReference>
<evidence type="ECO:0000259" key="2">
    <source>
        <dbReference type="Pfam" id="PF13193"/>
    </source>
</evidence>
<proteinExistence type="predicted"/>
<reference evidence="3 5" key="1">
    <citation type="submission" date="2016-10" db="EMBL/GenBank/DDBJ databases">
        <authorList>
            <person name="Varghese N."/>
            <person name="Submissions S."/>
        </authorList>
    </citation>
    <scope>NUCLEOTIDE SEQUENCE [LARGE SCALE GENOMIC DNA]</scope>
    <source>
        <strain evidence="3 5">CGMCC 1.11215</strain>
    </source>
</reference>
<dbReference type="InterPro" id="IPR045851">
    <property type="entry name" value="AMP-bd_C_sf"/>
</dbReference>
<dbReference type="Pfam" id="PF13193">
    <property type="entry name" value="AMP-binding_C"/>
    <property type="match status" value="1"/>
</dbReference>
<dbReference type="InterPro" id="IPR025110">
    <property type="entry name" value="AMP-bd_C"/>
</dbReference>
<protein>
    <submittedName>
        <fullName evidence="4">Acyl-CoA synthetase</fullName>
    </submittedName>
    <submittedName>
        <fullName evidence="3">Fatty-acyl-CoA synthase</fullName>
    </submittedName>
</protein>